<reference evidence="1" key="1">
    <citation type="submission" date="2014-12" db="EMBL/GenBank/DDBJ databases">
        <title>Insight into the proteome of Arion vulgaris.</title>
        <authorList>
            <person name="Aradska J."/>
            <person name="Bulat T."/>
            <person name="Smidak R."/>
            <person name="Sarate P."/>
            <person name="Gangsoo J."/>
            <person name="Sialana F."/>
            <person name="Bilban M."/>
            <person name="Lubec G."/>
        </authorList>
    </citation>
    <scope>NUCLEOTIDE SEQUENCE</scope>
    <source>
        <tissue evidence="1">Skin</tissue>
    </source>
</reference>
<dbReference type="EMBL" id="HACG01051239">
    <property type="protein sequence ID" value="CEK98110.1"/>
    <property type="molecule type" value="Transcribed_RNA"/>
</dbReference>
<sequence length="69" mass="7404">SRLNLTVPLNKTGTCGMMANLDLSVTKSTLVISSPDITIDPSLISSIRNRARIKDVLPLPALPQTPIFS</sequence>
<name>A0A0B7C101_9EUPU</name>
<feature type="non-terminal residue" evidence="1">
    <location>
        <position position="69"/>
    </location>
</feature>
<dbReference type="AlphaFoldDB" id="A0A0B7C101"/>
<evidence type="ECO:0000313" key="1">
    <source>
        <dbReference type="EMBL" id="CEK98110.1"/>
    </source>
</evidence>
<organism evidence="1">
    <name type="scientific">Arion vulgaris</name>
    <dbReference type="NCBI Taxonomy" id="1028688"/>
    <lineage>
        <taxon>Eukaryota</taxon>
        <taxon>Metazoa</taxon>
        <taxon>Spiralia</taxon>
        <taxon>Lophotrochozoa</taxon>
        <taxon>Mollusca</taxon>
        <taxon>Gastropoda</taxon>
        <taxon>Heterobranchia</taxon>
        <taxon>Euthyneura</taxon>
        <taxon>Panpulmonata</taxon>
        <taxon>Eupulmonata</taxon>
        <taxon>Stylommatophora</taxon>
        <taxon>Helicina</taxon>
        <taxon>Arionoidea</taxon>
        <taxon>Arionidae</taxon>
        <taxon>Arion</taxon>
    </lineage>
</organism>
<accession>A0A0B7C101</accession>
<protein>
    <submittedName>
        <fullName evidence="1">Uncharacterized protein</fullName>
    </submittedName>
</protein>
<gene>
    <name evidence="1" type="primary">ORF217812</name>
</gene>
<feature type="non-terminal residue" evidence="1">
    <location>
        <position position="1"/>
    </location>
</feature>
<proteinExistence type="predicted"/>